<evidence type="ECO:0000313" key="9">
    <source>
        <dbReference type="Proteomes" id="UP000261905"/>
    </source>
</evidence>
<dbReference type="InterPro" id="IPR029066">
    <property type="entry name" value="PLP-binding_barrel"/>
</dbReference>
<keyword evidence="3 4" id="KW-0413">Isomerase</keyword>
<dbReference type="Proteomes" id="UP000261905">
    <property type="component" value="Unassembled WGS sequence"/>
</dbReference>
<dbReference type="PANTHER" id="PTHR30511:SF0">
    <property type="entry name" value="ALANINE RACEMASE, CATABOLIC-RELATED"/>
    <property type="match status" value="1"/>
</dbReference>
<evidence type="ECO:0000256" key="5">
    <source>
        <dbReference type="PIRSR" id="PIRSR600821-50"/>
    </source>
</evidence>
<dbReference type="SMART" id="SM01005">
    <property type="entry name" value="Ala_racemase_C"/>
    <property type="match status" value="1"/>
</dbReference>
<evidence type="ECO:0000256" key="4">
    <source>
        <dbReference type="HAMAP-Rule" id="MF_01201"/>
    </source>
</evidence>
<dbReference type="UniPathway" id="UPA00042">
    <property type="reaction ID" value="UER00497"/>
</dbReference>
<evidence type="ECO:0000256" key="1">
    <source>
        <dbReference type="ARBA" id="ARBA00001933"/>
    </source>
</evidence>
<dbReference type="RefSeq" id="WP_116049591.1">
    <property type="nucleotide sequence ID" value="NZ_QUBQ01000007.1"/>
</dbReference>
<dbReference type="GO" id="GO:0030170">
    <property type="term" value="F:pyridoxal phosphate binding"/>
    <property type="evidence" value="ECO:0007669"/>
    <property type="project" value="UniProtKB-UniRule"/>
</dbReference>
<evidence type="ECO:0000256" key="6">
    <source>
        <dbReference type="PIRSR" id="PIRSR600821-52"/>
    </source>
</evidence>
<dbReference type="SUPFAM" id="SSF51419">
    <property type="entry name" value="PLP-binding barrel"/>
    <property type="match status" value="1"/>
</dbReference>
<dbReference type="GO" id="GO:0009252">
    <property type="term" value="P:peptidoglycan biosynthetic process"/>
    <property type="evidence" value="ECO:0007669"/>
    <property type="project" value="TreeGrafter"/>
</dbReference>
<dbReference type="EC" id="5.1.1.1" evidence="4"/>
<evidence type="ECO:0000259" key="7">
    <source>
        <dbReference type="SMART" id="SM01005"/>
    </source>
</evidence>
<dbReference type="PROSITE" id="PS00395">
    <property type="entry name" value="ALANINE_RACEMASE"/>
    <property type="match status" value="1"/>
</dbReference>
<feature type="binding site" evidence="4 6">
    <location>
        <position position="135"/>
    </location>
    <ligand>
        <name>substrate</name>
    </ligand>
</feature>
<comment type="catalytic activity">
    <reaction evidence="4">
        <text>L-alanine = D-alanine</text>
        <dbReference type="Rhea" id="RHEA:20249"/>
        <dbReference type="ChEBI" id="CHEBI:57416"/>
        <dbReference type="ChEBI" id="CHEBI:57972"/>
        <dbReference type="EC" id="5.1.1.1"/>
    </reaction>
</comment>
<keyword evidence="2 4" id="KW-0663">Pyridoxal phosphate</keyword>
<evidence type="ECO:0000313" key="8">
    <source>
        <dbReference type="EMBL" id="REK69507.1"/>
    </source>
</evidence>
<feature type="domain" description="Alanine racemase C-terminal" evidence="7">
    <location>
        <begin position="242"/>
        <end position="367"/>
    </location>
</feature>
<proteinExistence type="inferred from homology"/>
<accession>A0A371P0P1</accession>
<feature type="active site" description="Proton acceptor; specific for L-alanine" evidence="4">
    <location>
        <position position="263"/>
    </location>
</feature>
<dbReference type="InterPro" id="IPR000821">
    <property type="entry name" value="Ala_racemase"/>
</dbReference>
<feature type="active site" description="Proton acceptor; specific for D-alanine" evidence="4">
    <location>
        <position position="36"/>
    </location>
</feature>
<dbReference type="Gene3D" id="2.40.37.10">
    <property type="entry name" value="Lyase, Ornithine Decarboxylase, Chain A, domain 1"/>
    <property type="match status" value="1"/>
</dbReference>
<dbReference type="CDD" id="cd00430">
    <property type="entry name" value="PLPDE_III_AR"/>
    <property type="match status" value="1"/>
</dbReference>
<dbReference type="InterPro" id="IPR011079">
    <property type="entry name" value="Ala_racemase_C"/>
</dbReference>
<keyword evidence="9" id="KW-1185">Reference proteome</keyword>
<dbReference type="InterPro" id="IPR020622">
    <property type="entry name" value="Ala_racemase_pyridoxalP-BS"/>
</dbReference>
<gene>
    <name evidence="8" type="primary">alr</name>
    <name evidence="8" type="ORF">DX130_23660</name>
</gene>
<sequence>MYRDTRAEVSLSAIRDNVAEIRGLLPEGVKLMAVVKADGYGHGSEESARAAAGAGADCLAVAYLDEALTLRSRGVELPIFILAPIHPAEVMLAIRHQLTLTVTHAEWFRQAEMYWDPSGKEKLQVHVKVDTGLGRIGLRTREEWDELVPWLQQDCIEVDGFYTHFATAAREDTAFLLTQCARFLEMKEWSQASGIKVGHYHCAGSNAALRFPELAMDMVRIGAALYGFYPENLVQGVNLRPALSLYSSLIQVKLLRKGEYIGYDNSYVAEEDEWIGTVPIGYGDGWSQSLQGTEMLVEGRRSQVVGKICMDQLMIRLDRSYMPGTEVVLIGSQREATIAISELARHAGTVSQEISTSLSGRVERIYKE</sequence>
<dbReference type="PRINTS" id="PR00992">
    <property type="entry name" value="ALARACEMASE"/>
</dbReference>
<dbReference type="InterPro" id="IPR009006">
    <property type="entry name" value="Ala_racemase/Decarboxylase_C"/>
</dbReference>
<dbReference type="PANTHER" id="PTHR30511">
    <property type="entry name" value="ALANINE RACEMASE"/>
    <property type="match status" value="1"/>
</dbReference>
<dbReference type="OrthoDB" id="9813814at2"/>
<comment type="cofactor">
    <cofactor evidence="1 4 5">
        <name>pyridoxal 5'-phosphate</name>
        <dbReference type="ChEBI" id="CHEBI:597326"/>
    </cofactor>
</comment>
<comment type="caution">
    <text evidence="8">The sequence shown here is derived from an EMBL/GenBank/DDBJ whole genome shotgun (WGS) entry which is preliminary data.</text>
</comment>
<protein>
    <recommendedName>
        <fullName evidence="4">Alanine racemase</fullName>
        <ecNumber evidence="4">5.1.1.1</ecNumber>
    </recommendedName>
</protein>
<dbReference type="InterPro" id="IPR001608">
    <property type="entry name" value="Ala_racemase_N"/>
</dbReference>
<dbReference type="HAMAP" id="MF_01201">
    <property type="entry name" value="Ala_racemase"/>
    <property type="match status" value="1"/>
</dbReference>
<evidence type="ECO:0000256" key="2">
    <source>
        <dbReference type="ARBA" id="ARBA00022898"/>
    </source>
</evidence>
<dbReference type="GO" id="GO:0008784">
    <property type="term" value="F:alanine racemase activity"/>
    <property type="evidence" value="ECO:0007669"/>
    <property type="project" value="UniProtKB-UniRule"/>
</dbReference>
<dbReference type="FunFam" id="3.20.20.10:FF:000002">
    <property type="entry name" value="Alanine racemase"/>
    <property type="match status" value="1"/>
</dbReference>
<comment type="pathway">
    <text evidence="4">Amino-acid biosynthesis; D-alanine biosynthesis; D-alanine from L-alanine: step 1/1.</text>
</comment>
<dbReference type="GO" id="GO:0005829">
    <property type="term" value="C:cytosol"/>
    <property type="evidence" value="ECO:0007669"/>
    <property type="project" value="TreeGrafter"/>
</dbReference>
<dbReference type="Pfam" id="PF01168">
    <property type="entry name" value="Ala_racemase_N"/>
    <property type="match status" value="1"/>
</dbReference>
<organism evidence="8 9">
    <name type="scientific">Paenibacillus paeoniae</name>
    <dbReference type="NCBI Taxonomy" id="2292705"/>
    <lineage>
        <taxon>Bacteria</taxon>
        <taxon>Bacillati</taxon>
        <taxon>Bacillota</taxon>
        <taxon>Bacilli</taxon>
        <taxon>Bacillales</taxon>
        <taxon>Paenibacillaceae</taxon>
        <taxon>Paenibacillus</taxon>
    </lineage>
</organism>
<dbReference type="EMBL" id="QUBQ01000007">
    <property type="protein sequence ID" value="REK69507.1"/>
    <property type="molecule type" value="Genomic_DNA"/>
</dbReference>
<feature type="binding site" evidence="4 6">
    <location>
        <position position="310"/>
    </location>
    <ligand>
        <name>substrate</name>
    </ligand>
</feature>
<comment type="function">
    <text evidence="4">Catalyzes the interconversion of L-alanine and D-alanine. May also act on other amino acids.</text>
</comment>
<reference evidence="8 9" key="1">
    <citation type="submission" date="2018-08" db="EMBL/GenBank/DDBJ databases">
        <title>Paenibacillus sp. M4BSY-1, whole genome shotgun sequence.</title>
        <authorList>
            <person name="Tuo L."/>
        </authorList>
    </citation>
    <scope>NUCLEOTIDE SEQUENCE [LARGE SCALE GENOMIC DNA]</scope>
    <source>
        <strain evidence="8 9">M4BSY-1</strain>
    </source>
</reference>
<comment type="similarity">
    <text evidence="4">Belongs to the alanine racemase family.</text>
</comment>
<dbReference type="SUPFAM" id="SSF50621">
    <property type="entry name" value="Alanine racemase C-terminal domain-like"/>
    <property type="match status" value="1"/>
</dbReference>
<dbReference type="AlphaFoldDB" id="A0A371P0P1"/>
<dbReference type="Pfam" id="PF00842">
    <property type="entry name" value="Ala_racemase_C"/>
    <property type="match status" value="1"/>
</dbReference>
<dbReference type="Gene3D" id="3.20.20.10">
    <property type="entry name" value="Alanine racemase"/>
    <property type="match status" value="1"/>
</dbReference>
<dbReference type="NCBIfam" id="TIGR00492">
    <property type="entry name" value="alr"/>
    <property type="match status" value="1"/>
</dbReference>
<name>A0A371P0P1_9BACL</name>
<feature type="modified residue" description="N6-(pyridoxal phosphate)lysine" evidence="4 5">
    <location>
        <position position="36"/>
    </location>
</feature>
<dbReference type="GO" id="GO:0030632">
    <property type="term" value="P:D-alanine biosynthetic process"/>
    <property type="evidence" value="ECO:0007669"/>
    <property type="project" value="UniProtKB-UniRule"/>
</dbReference>
<evidence type="ECO:0000256" key="3">
    <source>
        <dbReference type="ARBA" id="ARBA00023235"/>
    </source>
</evidence>